<feature type="transmembrane region" description="Helical" evidence="5">
    <location>
        <begin position="154"/>
        <end position="172"/>
    </location>
</feature>
<feature type="domain" description="Signal transduction histidine kinase subgroup 3 dimerisation and phosphoacceptor" evidence="6">
    <location>
        <begin position="196"/>
        <end position="257"/>
    </location>
</feature>
<evidence type="ECO:0000256" key="2">
    <source>
        <dbReference type="ARBA" id="ARBA00022777"/>
    </source>
</evidence>
<sequence>MRWNRASFAEVVSRQRPVSNVELAPRMATSITTVVILCFLGVALTYAIEGGFSAVEITLCVLLMMLLLFLQLCHSFPTWFPRVSAHPRTTLILQTVLTFAPFTVFGIAWLGMPGFLASSCLLLLRPGLAWPAFALVIVATGVAQFAVGYGVERLGYNIVATGLTGLVVYGLSRLTSLINEVQAARDELVRMALARERIRFARDLHDLLGFSLSTIALKSELAHRLIKRDPERAETEIIEIVRDARQALTEMRSVAGSYLRMSLERELDAASSLLRAMGIHAEMRIEVGTLPRDTDSTLATVLREGVTNVLRHSKAQECRIEVTTDERGVRLSIANDGLRDAGTAHFTDSKTAPRRPGGDSAAPPDTHPAETTGGNGLSNIAARARALGGDLRAGERADGWYELTVLIPVAQGDRDPSDGSVTASRNPWRSVPRPSGSER</sequence>
<organism evidence="7 8">
    <name type="scientific">Streptomyces calidiresistens</name>
    <dbReference type="NCBI Taxonomy" id="1485586"/>
    <lineage>
        <taxon>Bacteria</taxon>
        <taxon>Bacillati</taxon>
        <taxon>Actinomycetota</taxon>
        <taxon>Actinomycetes</taxon>
        <taxon>Kitasatosporales</taxon>
        <taxon>Streptomycetaceae</taxon>
        <taxon>Streptomyces</taxon>
    </lineage>
</organism>
<keyword evidence="1" id="KW-0808">Transferase</keyword>
<protein>
    <submittedName>
        <fullName evidence="7">Histidine kinase</fullName>
    </submittedName>
</protein>
<evidence type="ECO:0000256" key="3">
    <source>
        <dbReference type="ARBA" id="ARBA00023012"/>
    </source>
</evidence>
<evidence type="ECO:0000256" key="5">
    <source>
        <dbReference type="SAM" id="Phobius"/>
    </source>
</evidence>
<comment type="caution">
    <text evidence="7">The sequence shown here is derived from an EMBL/GenBank/DDBJ whole genome shotgun (WGS) entry which is preliminary data.</text>
</comment>
<dbReference type="PANTHER" id="PTHR24421">
    <property type="entry name" value="NITRATE/NITRITE SENSOR PROTEIN NARX-RELATED"/>
    <property type="match status" value="1"/>
</dbReference>
<dbReference type="Gene3D" id="3.30.565.10">
    <property type="entry name" value="Histidine kinase-like ATPase, C-terminal domain"/>
    <property type="match status" value="1"/>
</dbReference>
<evidence type="ECO:0000313" key="7">
    <source>
        <dbReference type="EMBL" id="MBB0229471.1"/>
    </source>
</evidence>
<gene>
    <name evidence="7" type="ORF">FOE67_08070</name>
</gene>
<feature type="transmembrane region" description="Helical" evidence="5">
    <location>
        <begin position="23"/>
        <end position="46"/>
    </location>
</feature>
<keyword evidence="5" id="KW-0812">Transmembrane</keyword>
<feature type="transmembrane region" description="Helical" evidence="5">
    <location>
        <begin position="128"/>
        <end position="147"/>
    </location>
</feature>
<dbReference type="InterPro" id="IPR050482">
    <property type="entry name" value="Sensor_HK_TwoCompSys"/>
</dbReference>
<dbReference type="CDD" id="cd16917">
    <property type="entry name" value="HATPase_UhpB-NarQ-NarX-like"/>
    <property type="match status" value="1"/>
</dbReference>
<feature type="transmembrane region" description="Helical" evidence="5">
    <location>
        <begin position="52"/>
        <end position="70"/>
    </location>
</feature>
<dbReference type="EMBL" id="VKHS01000126">
    <property type="protein sequence ID" value="MBB0229471.1"/>
    <property type="molecule type" value="Genomic_DNA"/>
</dbReference>
<evidence type="ECO:0000313" key="8">
    <source>
        <dbReference type="Proteomes" id="UP000530234"/>
    </source>
</evidence>
<dbReference type="AlphaFoldDB" id="A0A7W3T249"/>
<feature type="region of interest" description="Disordered" evidence="4">
    <location>
        <begin position="340"/>
        <end position="378"/>
    </location>
</feature>
<accession>A0A7W3T249</accession>
<dbReference type="Gene3D" id="1.20.5.1930">
    <property type="match status" value="1"/>
</dbReference>
<feature type="transmembrane region" description="Helical" evidence="5">
    <location>
        <begin position="91"/>
        <end position="116"/>
    </location>
</feature>
<keyword evidence="8" id="KW-1185">Reference proteome</keyword>
<feature type="region of interest" description="Disordered" evidence="4">
    <location>
        <begin position="409"/>
        <end position="439"/>
    </location>
</feature>
<dbReference type="Pfam" id="PF07730">
    <property type="entry name" value="HisKA_3"/>
    <property type="match status" value="1"/>
</dbReference>
<evidence type="ECO:0000259" key="6">
    <source>
        <dbReference type="Pfam" id="PF07730"/>
    </source>
</evidence>
<keyword evidence="2 7" id="KW-0418">Kinase</keyword>
<keyword evidence="5" id="KW-1133">Transmembrane helix</keyword>
<evidence type="ECO:0000256" key="1">
    <source>
        <dbReference type="ARBA" id="ARBA00022679"/>
    </source>
</evidence>
<dbReference type="PANTHER" id="PTHR24421:SF63">
    <property type="entry name" value="SENSOR HISTIDINE KINASE DESK"/>
    <property type="match status" value="1"/>
</dbReference>
<evidence type="ECO:0000256" key="4">
    <source>
        <dbReference type="SAM" id="MobiDB-lite"/>
    </source>
</evidence>
<dbReference type="InterPro" id="IPR011712">
    <property type="entry name" value="Sig_transdc_His_kin_sub3_dim/P"/>
</dbReference>
<dbReference type="GO" id="GO:0016020">
    <property type="term" value="C:membrane"/>
    <property type="evidence" value="ECO:0007669"/>
    <property type="project" value="InterPro"/>
</dbReference>
<dbReference type="Proteomes" id="UP000530234">
    <property type="component" value="Unassembled WGS sequence"/>
</dbReference>
<proteinExistence type="predicted"/>
<keyword evidence="5" id="KW-0472">Membrane</keyword>
<dbReference type="InterPro" id="IPR036890">
    <property type="entry name" value="HATPase_C_sf"/>
</dbReference>
<dbReference type="GO" id="GO:0000155">
    <property type="term" value="F:phosphorelay sensor kinase activity"/>
    <property type="evidence" value="ECO:0007669"/>
    <property type="project" value="InterPro"/>
</dbReference>
<name>A0A7W3T249_9ACTN</name>
<reference evidence="8" key="1">
    <citation type="submission" date="2019-10" db="EMBL/GenBank/DDBJ databases">
        <title>Streptomyces sp. nov., a novel actinobacterium isolated from alkaline environment.</title>
        <authorList>
            <person name="Golinska P."/>
        </authorList>
    </citation>
    <scope>NUCLEOTIDE SEQUENCE [LARGE SCALE GENOMIC DNA]</scope>
    <source>
        <strain evidence="8">DSM 42108</strain>
    </source>
</reference>
<dbReference type="SUPFAM" id="SSF55874">
    <property type="entry name" value="ATPase domain of HSP90 chaperone/DNA topoisomerase II/histidine kinase"/>
    <property type="match status" value="1"/>
</dbReference>
<dbReference type="GO" id="GO:0046983">
    <property type="term" value="F:protein dimerization activity"/>
    <property type="evidence" value="ECO:0007669"/>
    <property type="project" value="InterPro"/>
</dbReference>
<keyword evidence="3" id="KW-0902">Two-component regulatory system</keyword>